<evidence type="ECO:0000313" key="6">
    <source>
        <dbReference type="EMBL" id="EXB63652.1"/>
    </source>
</evidence>
<accession>W9RPM2</accession>
<sequence length="357" mass="38935">MDMDLKPRSAEKIFEGEGGEYYSWSSKEFPLLSESKVGGGHLVLRPRGFALPHYADCAKIGYVLQGNGGVVGMVFPNEKKEVVVKLRKGDIIPVPLGGLSWWFNDGHSELIILFLGKTNDAHIPGEFTYFLQTGGRGILAGFSNDFISRAYDLTKDEAHTLANSQDGVMIITLPKEKTLPTPQKTDQDSEKLVYNIDAACPDHKVKNIGSWTTVTETKFPFIGKVGLSTNHIELKADSMSSPIYTTDSTTQMIYVVKGDGKIQIVGINGERVLDTEVKVGHLVLVPRFFVVALLAGGEGIECLSVVTSSEPVFEDIASNESTMAALSPAVLQASLNVTADFTKLFTSKIHKSSYILR</sequence>
<dbReference type="KEGG" id="mnt:21409626"/>
<dbReference type="eggNOG" id="ENOG502QUW2">
    <property type="taxonomic scope" value="Eukaryota"/>
</dbReference>
<feature type="domain" description="Cupin type-1" evidence="5">
    <location>
        <begin position="194"/>
        <end position="343"/>
    </location>
</feature>
<dbReference type="InterPro" id="IPR006045">
    <property type="entry name" value="Cupin_1"/>
</dbReference>
<gene>
    <name evidence="6" type="ORF">L484_026994</name>
</gene>
<dbReference type="PRINTS" id="PR00439">
    <property type="entry name" value="11SGLOBULIN"/>
</dbReference>
<dbReference type="InterPro" id="IPR006044">
    <property type="entry name" value="11S_seedstore_pln"/>
</dbReference>
<dbReference type="OrthoDB" id="735591at2759"/>
<dbReference type="InterPro" id="IPR014710">
    <property type="entry name" value="RmlC-like_jellyroll"/>
</dbReference>
<proteinExistence type="inferred from homology"/>
<evidence type="ECO:0000256" key="3">
    <source>
        <dbReference type="ARBA" id="ARBA00023129"/>
    </source>
</evidence>
<keyword evidence="4" id="KW-1015">Disulfide bond</keyword>
<dbReference type="GO" id="GO:0045735">
    <property type="term" value="F:nutrient reservoir activity"/>
    <property type="evidence" value="ECO:0007669"/>
    <property type="project" value="UniProtKB-KW"/>
</dbReference>
<keyword evidence="3" id="KW-0708">Seed storage protein</keyword>
<comment type="similarity">
    <text evidence="1">Belongs to the 11S seed storage protein (globulins) family.</text>
</comment>
<dbReference type="CDD" id="cd02243">
    <property type="entry name" value="cupin_11S_legumin_C"/>
    <property type="match status" value="1"/>
</dbReference>
<dbReference type="Gene3D" id="2.60.120.10">
    <property type="entry name" value="Jelly Rolls"/>
    <property type="match status" value="2"/>
</dbReference>
<keyword evidence="2" id="KW-0758">Storage protein</keyword>
<name>W9RPM2_9ROSA</name>
<evidence type="ECO:0000259" key="5">
    <source>
        <dbReference type="SMART" id="SM00835"/>
    </source>
</evidence>
<evidence type="ECO:0000313" key="7">
    <source>
        <dbReference type="Proteomes" id="UP000030645"/>
    </source>
</evidence>
<dbReference type="InterPro" id="IPR011051">
    <property type="entry name" value="RmlC_Cupin_sf"/>
</dbReference>
<dbReference type="Pfam" id="PF00190">
    <property type="entry name" value="Cupin_1"/>
    <property type="match status" value="2"/>
</dbReference>
<dbReference type="Proteomes" id="UP000030645">
    <property type="component" value="Unassembled WGS sequence"/>
</dbReference>
<protein>
    <submittedName>
        <fullName evidence="6">Glycinin G3</fullName>
    </submittedName>
</protein>
<dbReference type="SMART" id="SM00835">
    <property type="entry name" value="Cupin_1"/>
    <property type="match status" value="2"/>
</dbReference>
<evidence type="ECO:0000256" key="4">
    <source>
        <dbReference type="ARBA" id="ARBA00023157"/>
    </source>
</evidence>
<dbReference type="CDD" id="cd02242">
    <property type="entry name" value="cupin_11S_legumin_N"/>
    <property type="match status" value="1"/>
</dbReference>
<dbReference type="AlphaFoldDB" id="W9RPM2"/>
<keyword evidence="7" id="KW-1185">Reference proteome</keyword>
<dbReference type="PANTHER" id="PTHR31189:SF45">
    <property type="entry name" value="OS09G0552500 PROTEIN"/>
    <property type="match status" value="1"/>
</dbReference>
<reference evidence="7" key="1">
    <citation type="submission" date="2013-01" db="EMBL/GenBank/DDBJ databases">
        <title>Draft Genome Sequence of a Mulberry Tree, Morus notabilis C.K. Schneid.</title>
        <authorList>
            <person name="He N."/>
            <person name="Zhao S."/>
        </authorList>
    </citation>
    <scope>NUCLEOTIDE SEQUENCE</scope>
</reference>
<dbReference type="EMBL" id="KE344491">
    <property type="protein sequence ID" value="EXB63652.1"/>
    <property type="molecule type" value="Genomic_DNA"/>
</dbReference>
<organism evidence="6 7">
    <name type="scientific">Morus notabilis</name>
    <dbReference type="NCBI Taxonomy" id="981085"/>
    <lineage>
        <taxon>Eukaryota</taxon>
        <taxon>Viridiplantae</taxon>
        <taxon>Streptophyta</taxon>
        <taxon>Embryophyta</taxon>
        <taxon>Tracheophyta</taxon>
        <taxon>Spermatophyta</taxon>
        <taxon>Magnoliopsida</taxon>
        <taxon>eudicotyledons</taxon>
        <taxon>Gunneridae</taxon>
        <taxon>Pentapetalae</taxon>
        <taxon>rosids</taxon>
        <taxon>fabids</taxon>
        <taxon>Rosales</taxon>
        <taxon>Moraceae</taxon>
        <taxon>Moreae</taxon>
        <taxon>Morus</taxon>
    </lineage>
</organism>
<dbReference type="SUPFAM" id="SSF51182">
    <property type="entry name" value="RmlC-like cupins"/>
    <property type="match status" value="1"/>
</dbReference>
<feature type="domain" description="Cupin type-1" evidence="5">
    <location>
        <begin position="3"/>
        <end position="159"/>
    </location>
</feature>
<dbReference type="PANTHER" id="PTHR31189">
    <property type="entry name" value="OS03G0336100 PROTEIN-RELATED"/>
    <property type="match status" value="1"/>
</dbReference>
<dbReference type="STRING" id="981085.W9RPM2"/>
<evidence type="ECO:0000256" key="1">
    <source>
        <dbReference type="ARBA" id="ARBA00007178"/>
    </source>
</evidence>
<dbReference type="InterPro" id="IPR050253">
    <property type="entry name" value="Seed_Storage-Functional"/>
</dbReference>
<evidence type="ECO:0000256" key="2">
    <source>
        <dbReference type="ARBA" id="ARBA00022761"/>
    </source>
</evidence>